<dbReference type="Gene3D" id="3.20.20.70">
    <property type="entry name" value="Aldolase class I"/>
    <property type="match status" value="1"/>
</dbReference>
<keyword evidence="9 12" id="KW-0560">Oxidoreductase</keyword>
<dbReference type="GO" id="GO:0000049">
    <property type="term" value="F:tRNA binding"/>
    <property type="evidence" value="ECO:0007669"/>
    <property type="project" value="UniProtKB-KW"/>
</dbReference>
<organism evidence="16 17">
    <name type="scientific">Heliorestis convoluta</name>
    <dbReference type="NCBI Taxonomy" id="356322"/>
    <lineage>
        <taxon>Bacteria</taxon>
        <taxon>Bacillati</taxon>
        <taxon>Bacillota</taxon>
        <taxon>Clostridia</taxon>
        <taxon>Eubacteriales</taxon>
        <taxon>Heliobacteriaceae</taxon>
        <taxon>Heliorestis</taxon>
    </lineage>
</organism>
<sequence>MYEQALKGQVKEVRPLHIGPYRITAPFVGAPMAGVTDKPFRSVLQDHNCPLLFTEMISDKALTYGNTNTLELLDISGEKRPIAVQIFGSDPDFMAKAAELVEKHEPSIIDINMGCPAPKIVRNQEGSCLLKMPERAVEIAQAVVKAVQVPVTVKMRTGWSKGQIVAPELAKRLEDVGVQAITLHGRTRDMFYSGKADWSLIQQTAEAISIPLIGNGDIWEPEDALRMLEETGCAGVMIGRGMMGNPWIFSRLLQWMETGNMPPPPTALERIEQALIHLERMVKQKGEYRGVREMRSHIAWYLKGIAGASKVRSAVNEAPDYDAVVSLLKDYRKRMEASL</sequence>
<keyword evidence="8" id="KW-0694">RNA-binding</keyword>
<dbReference type="Pfam" id="PF01207">
    <property type="entry name" value="Dus"/>
    <property type="match status" value="1"/>
</dbReference>
<feature type="binding site" evidence="14">
    <location>
        <position position="85"/>
    </location>
    <ligand>
        <name>FMN</name>
        <dbReference type="ChEBI" id="CHEBI:58210"/>
    </ligand>
</feature>
<evidence type="ECO:0000256" key="2">
    <source>
        <dbReference type="ARBA" id="ARBA00002790"/>
    </source>
</evidence>
<feature type="active site" description="Proton donor" evidence="13">
    <location>
        <position position="115"/>
    </location>
</feature>
<dbReference type="RefSeq" id="WP_368277358.1">
    <property type="nucleotide sequence ID" value="NZ_CP045875.1"/>
</dbReference>
<dbReference type="PANTHER" id="PTHR45846:SF1">
    <property type="entry name" value="TRNA-DIHYDROURIDINE(47) SYNTHASE [NAD(P)(+)]-LIKE"/>
    <property type="match status" value="1"/>
</dbReference>
<dbReference type="EC" id="1.3.1.-" evidence="12"/>
<dbReference type="GO" id="GO:0017150">
    <property type="term" value="F:tRNA dihydrouridine synthase activity"/>
    <property type="evidence" value="ECO:0007669"/>
    <property type="project" value="InterPro"/>
</dbReference>
<dbReference type="SUPFAM" id="SSF51395">
    <property type="entry name" value="FMN-linked oxidoreductases"/>
    <property type="match status" value="1"/>
</dbReference>
<evidence type="ECO:0000256" key="10">
    <source>
        <dbReference type="ARBA" id="ARBA00048205"/>
    </source>
</evidence>
<keyword evidence="17" id="KW-1185">Reference proteome</keyword>
<dbReference type="Proteomes" id="UP000366051">
    <property type="component" value="Chromosome"/>
</dbReference>
<evidence type="ECO:0000256" key="1">
    <source>
        <dbReference type="ARBA" id="ARBA00001917"/>
    </source>
</evidence>
<dbReference type="KEGG" id="hcv:FTV88_2669"/>
<dbReference type="InterPro" id="IPR001269">
    <property type="entry name" value="DUS_fam"/>
</dbReference>
<gene>
    <name evidence="16" type="primary">dusB</name>
    <name evidence="16" type="ORF">FTV88_2669</name>
</gene>
<dbReference type="GO" id="GO:0050660">
    <property type="term" value="F:flavin adenine dinucleotide binding"/>
    <property type="evidence" value="ECO:0007669"/>
    <property type="project" value="InterPro"/>
</dbReference>
<dbReference type="InterPro" id="IPR004652">
    <property type="entry name" value="DusB-like"/>
</dbReference>
<dbReference type="EMBL" id="CP045875">
    <property type="protein sequence ID" value="QGG48762.1"/>
    <property type="molecule type" value="Genomic_DNA"/>
</dbReference>
<keyword evidence="7" id="KW-0521">NADP</keyword>
<dbReference type="AlphaFoldDB" id="A0A5Q2N5Y7"/>
<evidence type="ECO:0000256" key="14">
    <source>
        <dbReference type="PIRSR" id="PIRSR006621-2"/>
    </source>
</evidence>
<evidence type="ECO:0000256" key="8">
    <source>
        <dbReference type="ARBA" id="ARBA00022884"/>
    </source>
</evidence>
<comment type="catalytic activity">
    <reaction evidence="10">
        <text>a 5,6-dihydrouridine in tRNA + NADP(+) = a uridine in tRNA + NADPH + H(+)</text>
        <dbReference type="Rhea" id="RHEA:23624"/>
        <dbReference type="Rhea" id="RHEA-COMP:13339"/>
        <dbReference type="Rhea" id="RHEA-COMP:13887"/>
        <dbReference type="ChEBI" id="CHEBI:15378"/>
        <dbReference type="ChEBI" id="CHEBI:57783"/>
        <dbReference type="ChEBI" id="CHEBI:58349"/>
        <dbReference type="ChEBI" id="CHEBI:65315"/>
        <dbReference type="ChEBI" id="CHEBI:74443"/>
    </reaction>
</comment>
<evidence type="ECO:0000313" key="17">
    <source>
        <dbReference type="Proteomes" id="UP000366051"/>
    </source>
</evidence>
<dbReference type="InterPro" id="IPR013785">
    <property type="entry name" value="Aldolase_TIM"/>
</dbReference>
<dbReference type="PIRSF" id="PIRSF006621">
    <property type="entry name" value="Dus"/>
    <property type="match status" value="1"/>
</dbReference>
<keyword evidence="14" id="KW-0547">Nucleotide-binding</keyword>
<dbReference type="NCBIfam" id="TIGR00737">
    <property type="entry name" value="nifR3_yhdG"/>
    <property type="match status" value="1"/>
</dbReference>
<dbReference type="InterPro" id="IPR035587">
    <property type="entry name" value="DUS-like_FMN-bd"/>
</dbReference>
<dbReference type="InterPro" id="IPR018517">
    <property type="entry name" value="tRNA_hU_synthase_CS"/>
</dbReference>
<accession>A0A5Q2N5Y7</accession>
<evidence type="ECO:0000256" key="5">
    <source>
        <dbReference type="ARBA" id="ARBA00022643"/>
    </source>
</evidence>
<comment type="similarity">
    <text evidence="12">Belongs to the dus family.</text>
</comment>
<dbReference type="Gene3D" id="1.10.1200.80">
    <property type="entry name" value="Putative flavin oxidoreducatase, domain 2"/>
    <property type="match status" value="1"/>
</dbReference>
<evidence type="ECO:0000256" key="9">
    <source>
        <dbReference type="ARBA" id="ARBA00023002"/>
    </source>
</evidence>
<evidence type="ECO:0000256" key="13">
    <source>
        <dbReference type="PIRSR" id="PIRSR006621-1"/>
    </source>
</evidence>
<protein>
    <recommendedName>
        <fullName evidence="12">tRNA-dihydrouridine synthase</fullName>
        <ecNumber evidence="12">1.3.1.-</ecNumber>
    </recommendedName>
</protein>
<evidence type="ECO:0000256" key="12">
    <source>
        <dbReference type="PIRNR" id="PIRNR006621"/>
    </source>
</evidence>
<dbReference type="PANTHER" id="PTHR45846">
    <property type="entry name" value="TRNA-DIHYDROURIDINE(47) SYNTHASE [NAD(P)(+)]-LIKE"/>
    <property type="match status" value="1"/>
</dbReference>
<evidence type="ECO:0000256" key="3">
    <source>
        <dbReference type="ARBA" id="ARBA00022555"/>
    </source>
</evidence>
<evidence type="ECO:0000256" key="4">
    <source>
        <dbReference type="ARBA" id="ARBA00022630"/>
    </source>
</evidence>
<feature type="domain" description="DUS-like FMN-binding" evidence="15">
    <location>
        <begin position="30"/>
        <end position="324"/>
    </location>
</feature>
<evidence type="ECO:0000259" key="15">
    <source>
        <dbReference type="Pfam" id="PF01207"/>
    </source>
</evidence>
<dbReference type="PROSITE" id="PS01136">
    <property type="entry name" value="UPF0034"/>
    <property type="match status" value="1"/>
</dbReference>
<comment type="cofactor">
    <cofactor evidence="1 12 14">
        <name>FMN</name>
        <dbReference type="ChEBI" id="CHEBI:58210"/>
    </cofactor>
</comment>
<comment type="catalytic activity">
    <reaction evidence="11">
        <text>a 5,6-dihydrouridine in tRNA + NAD(+) = a uridine in tRNA + NADH + H(+)</text>
        <dbReference type="Rhea" id="RHEA:54452"/>
        <dbReference type="Rhea" id="RHEA-COMP:13339"/>
        <dbReference type="Rhea" id="RHEA-COMP:13887"/>
        <dbReference type="ChEBI" id="CHEBI:15378"/>
        <dbReference type="ChEBI" id="CHEBI:57540"/>
        <dbReference type="ChEBI" id="CHEBI:57945"/>
        <dbReference type="ChEBI" id="CHEBI:65315"/>
        <dbReference type="ChEBI" id="CHEBI:74443"/>
    </reaction>
</comment>
<evidence type="ECO:0000313" key="16">
    <source>
        <dbReference type="EMBL" id="QGG48762.1"/>
    </source>
</evidence>
<proteinExistence type="inferred from homology"/>
<keyword evidence="6 12" id="KW-0819">tRNA processing</keyword>
<keyword evidence="3" id="KW-0820">tRNA-binding</keyword>
<keyword evidence="4 12" id="KW-0285">Flavoprotein</keyword>
<evidence type="ECO:0000256" key="7">
    <source>
        <dbReference type="ARBA" id="ARBA00022857"/>
    </source>
</evidence>
<feature type="binding site" evidence="14">
    <location>
        <begin position="239"/>
        <end position="240"/>
    </location>
    <ligand>
        <name>FMN</name>
        <dbReference type="ChEBI" id="CHEBI:58210"/>
    </ligand>
</feature>
<keyword evidence="5 12" id="KW-0288">FMN</keyword>
<evidence type="ECO:0000256" key="11">
    <source>
        <dbReference type="ARBA" id="ARBA00048802"/>
    </source>
</evidence>
<dbReference type="InterPro" id="IPR024036">
    <property type="entry name" value="tRNA-dHydroUridine_Synthase_C"/>
</dbReference>
<name>A0A5Q2N5Y7_9FIRM</name>
<dbReference type="CDD" id="cd02801">
    <property type="entry name" value="DUS_like_FMN"/>
    <property type="match status" value="1"/>
</dbReference>
<comment type="function">
    <text evidence="2 12">Catalyzes the synthesis of 5,6-dihydrouridine (D), a modified base found in the D-loop of most tRNAs, via the reduction of the C5-C6 double bond in target uridines.</text>
</comment>
<feature type="binding site" evidence="14">
    <location>
        <begin position="31"/>
        <end position="33"/>
    </location>
    <ligand>
        <name>FMN</name>
        <dbReference type="ChEBI" id="CHEBI:58210"/>
    </ligand>
</feature>
<feature type="binding site" evidence="14">
    <location>
        <position position="184"/>
    </location>
    <ligand>
        <name>FMN</name>
        <dbReference type="ChEBI" id="CHEBI:58210"/>
    </ligand>
</feature>
<evidence type="ECO:0000256" key="6">
    <source>
        <dbReference type="ARBA" id="ARBA00022694"/>
    </source>
</evidence>
<feature type="binding site" evidence="14">
    <location>
        <position position="154"/>
    </location>
    <ligand>
        <name>FMN</name>
        <dbReference type="ChEBI" id="CHEBI:58210"/>
    </ligand>
</feature>
<reference evidence="17" key="1">
    <citation type="submission" date="2019-11" db="EMBL/GenBank/DDBJ databases">
        <title>Genome sequence of Heliorestis convoluta strain HH, an alkaliphilic and minimalistic phototrophic bacterium from a soda lake in Egypt.</title>
        <authorList>
            <person name="Dewey E.D."/>
            <person name="Stokes L.M."/>
            <person name="Burchell B.M."/>
            <person name="Shaffer K.N."/>
            <person name="Huntington A.M."/>
            <person name="Baker J.M."/>
            <person name="Nadendla S."/>
            <person name="Giglio M.G."/>
            <person name="Touchman J.W."/>
            <person name="Blankenship R.E."/>
            <person name="Madigan M.T."/>
            <person name="Sattley W.M."/>
        </authorList>
    </citation>
    <scope>NUCLEOTIDE SEQUENCE [LARGE SCALE GENOMIC DNA]</scope>
    <source>
        <strain evidence="17">HH</strain>
    </source>
</reference>